<dbReference type="KEGG" id="dmp:FAK_34900"/>
<keyword evidence="2 5" id="KW-0694">RNA-binding</keyword>
<dbReference type="InterPro" id="IPR029751">
    <property type="entry name" value="Ribosomal_L25_dom"/>
</dbReference>
<evidence type="ECO:0000313" key="10">
    <source>
        <dbReference type="Proteomes" id="UP001366166"/>
    </source>
</evidence>
<dbReference type="GO" id="GO:0006412">
    <property type="term" value="P:translation"/>
    <property type="evidence" value="ECO:0007669"/>
    <property type="project" value="UniProtKB-UniRule"/>
</dbReference>
<dbReference type="Proteomes" id="UP001366166">
    <property type="component" value="Chromosome"/>
</dbReference>
<dbReference type="GO" id="GO:0003735">
    <property type="term" value="F:structural constituent of ribosome"/>
    <property type="evidence" value="ECO:0007669"/>
    <property type="project" value="InterPro"/>
</dbReference>
<dbReference type="AlphaFoldDB" id="A0AAU9EMU2"/>
<feature type="domain" description="Large ribosomal subunit protein bL25 beta" evidence="8">
    <location>
        <begin position="103"/>
        <end position="183"/>
    </location>
</feature>
<dbReference type="NCBIfam" id="TIGR00731">
    <property type="entry name" value="bL25_bact_ctc"/>
    <property type="match status" value="1"/>
</dbReference>
<evidence type="ECO:0000259" key="7">
    <source>
        <dbReference type="Pfam" id="PF01386"/>
    </source>
</evidence>
<feature type="domain" description="Large ribosomal subunit protein bL25 L25" evidence="7">
    <location>
        <begin position="6"/>
        <end position="94"/>
    </location>
</feature>
<protein>
    <recommendedName>
        <fullName evidence="5">Large ribosomal subunit protein bL25</fullName>
    </recommendedName>
    <alternativeName>
        <fullName evidence="5">General stress protein CTC</fullName>
    </alternativeName>
</protein>
<comment type="similarity">
    <text evidence="5">Belongs to the bacterial ribosomal protein bL25 family. CTC subfamily.</text>
</comment>
<proteinExistence type="inferred from homology"/>
<evidence type="ECO:0000256" key="5">
    <source>
        <dbReference type="HAMAP-Rule" id="MF_01334"/>
    </source>
</evidence>
<dbReference type="Pfam" id="PF01386">
    <property type="entry name" value="Ribosomal_L25p"/>
    <property type="match status" value="1"/>
</dbReference>
<reference evidence="10" key="1">
    <citation type="journal article" date="2023" name="Arch. Microbiol.">
        <title>Desulfoferula mesophilus gen. nov. sp. nov., a mesophilic sulfate-reducing bacterium isolated from a brackish lake sediment.</title>
        <authorList>
            <person name="Watanabe T."/>
            <person name="Yabe T."/>
            <person name="Tsuji J.M."/>
            <person name="Fukui M."/>
        </authorList>
    </citation>
    <scope>NUCLEOTIDE SEQUENCE [LARGE SCALE GENOMIC DNA]</scope>
    <source>
        <strain evidence="10">12FAK</strain>
    </source>
</reference>
<sequence>MEQIPLTATRRESTGKGPAKQMRVDGKVPAVFYAGGKDAAKLTIEQAELERLLRGTTGGNAFLSLTIEGDSPRMAVIKDLQYDYLGKNVLHADFYEVRADQELTLEVSIELVGEPKGMTAGALLSQSAYTASVTGLIADIPDNIELDISEMEMGDALHAENLTLPEGVKLHGDDNYMVVSLSEAILATEEEAEEEEGEEGESEEGGEEKAEESGE</sequence>
<dbReference type="InterPro" id="IPR011035">
    <property type="entry name" value="Ribosomal_bL25/Gln-tRNA_synth"/>
</dbReference>
<dbReference type="InterPro" id="IPR001021">
    <property type="entry name" value="Ribosomal_bL25_long"/>
</dbReference>
<dbReference type="HAMAP" id="MF_01334">
    <property type="entry name" value="Ribosomal_bL25_CTC"/>
    <property type="match status" value="1"/>
</dbReference>
<keyword evidence="4 5" id="KW-0687">Ribonucleoprotein</keyword>
<dbReference type="Gene3D" id="2.170.120.20">
    <property type="entry name" value="Ribosomal protein L25, beta domain"/>
    <property type="match status" value="1"/>
</dbReference>
<dbReference type="InterPro" id="IPR037121">
    <property type="entry name" value="Ribosomal_bL25_C"/>
</dbReference>
<dbReference type="PANTHER" id="PTHR33284:SF1">
    <property type="entry name" value="RIBOSOMAL PROTEIN L25_GLN-TRNA SYNTHETASE, ANTI-CODON-BINDING DOMAIN-CONTAINING PROTEIN"/>
    <property type="match status" value="1"/>
</dbReference>
<keyword evidence="10" id="KW-1185">Reference proteome</keyword>
<keyword evidence="3 5" id="KW-0689">Ribosomal protein</keyword>
<evidence type="ECO:0000256" key="1">
    <source>
        <dbReference type="ARBA" id="ARBA00022730"/>
    </source>
</evidence>
<feature type="compositionally biased region" description="Acidic residues" evidence="6">
    <location>
        <begin position="188"/>
        <end position="206"/>
    </location>
</feature>
<dbReference type="Pfam" id="PF14693">
    <property type="entry name" value="Ribosomal_TL5_C"/>
    <property type="match status" value="1"/>
</dbReference>
<dbReference type="InterPro" id="IPR020057">
    <property type="entry name" value="Ribosomal_bL25_b-dom"/>
</dbReference>
<dbReference type="InterPro" id="IPR020056">
    <property type="entry name" value="Rbsml_bL25/Gln-tRNA_synth_N"/>
</dbReference>
<dbReference type="GO" id="GO:0022625">
    <property type="term" value="C:cytosolic large ribosomal subunit"/>
    <property type="evidence" value="ECO:0007669"/>
    <property type="project" value="TreeGrafter"/>
</dbReference>
<feature type="region of interest" description="Disordered" evidence="6">
    <location>
        <begin position="1"/>
        <end position="21"/>
    </location>
</feature>
<dbReference type="PANTHER" id="PTHR33284">
    <property type="entry name" value="RIBOSOMAL PROTEIN L25/GLN-TRNA SYNTHETASE, ANTI-CODON-BINDING DOMAIN-CONTAINING PROTEIN"/>
    <property type="match status" value="1"/>
</dbReference>
<dbReference type="EMBL" id="AP028679">
    <property type="protein sequence ID" value="BEQ16424.1"/>
    <property type="molecule type" value="Genomic_DNA"/>
</dbReference>
<dbReference type="Gene3D" id="2.40.240.10">
    <property type="entry name" value="Ribosomal Protein L25, Chain P"/>
    <property type="match status" value="1"/>
</dbReference>
<dbReference type="InterPro" id="IPR020930">
    <property type="entry name" value="Ribosomal_uL5_bac-type"/>
</dbReference>
<dbReference type="CDD" id="cd00495">
    <property type="entry name" value="Ribosomal_L25_TL5_CTC"/>
    <property type="match status" value="1"/>
</dbReference>
<evidence type="ECO:0000256" key="6">
    <source>
        <dbReference type="SAM" id="MobiDB-lite"/>
    </source>
</evidence>
<dbReference type="GO" id="GO:0008097">
    <property type="term" value="F:5S rRNA binding"/>
    <property type="evidence" value="ECO:0007669"/>
    <property type="project" value="InterPro"/>
</dbReference>
<comment type="subunit">
    <text evidence="5">Part of the 50S ribosomal subunit; part of the 5S rRNA/L5/L18/L25 subcomplex. Contacts the 5S rRNA. Binds to the 5S rRNA independently of L5 and L18.</text>
</comment>
<organism evidence="9 10">
    <name type="scientific">Desulfoferula mesophila</name>
    <dbReference type="NCBI Taxonomy" id="3058419"/>
    <lineage>
        <taxon>Bacteria</taxon>
        <taxon>Pseudomonadati</taxon>
        <taxon>Thermodesulfobacteriota</taxon>
        <taxon>Desulfarculia</taxon>
        <taxon>Desulfarculales</taxon>
        <taxon>Desulfarculaceae</taxon>
        <taxon>Desulfoferula</taxon>
    </lineage>
</organism>
<feature type="region of interest" description="Disordered" evidence="6">
    <location>
        <begin position="187"/>
        <end position="215"/>
    </location>
</feature>
<evidence type="ECO:0000256" key="3">
    <source>
        <dbReference type="ARBA" id="ARBA00022980"/>
    </source>
</evidence>
<dbReference type="RefSeq" id="WP_338602222.1">
    <property type="nucleotide sequence ID" value="NZ_AP028679.1"/>
</dbReference>
<dbReference type="SUPFAM" id="SSF50715">
    <property type="entry name" value="Ribosomal protein L25-like"/>
    <property type="match status" value="1"/>
</dbReference>
<evidence type="ECO:0000313" key="9">
    <source>
        <dbReference type="EMBL" id="BEQ16424.1"/>
    </source>
</evidence>
<accession>A0AAU9EMU2</accession>
<keyword evidence="1 5" id="KW-0699">rRNA-binding</keyword>
<evidence type="ECO:0000256" key="2">
    <source>
        <dbReference type="ARBA" id="ARBA00022884"/>
    </source>
</evidence>
<comment type="function">
    <text evidence="5">This is one of the proteins that binds to the 5S RNA in the ribosome where it forms part of the central protuberance.</text>
</comment>
<evidence type="ECO:0000256" key="4">
    <source>
        <dbReference type="ARBA" id="ARBA00023274"/>
    </source>
</evidence>
<name>A0AAU9EMU2_9BACT</name>
<gene>
    <name evidence="5 9" type="primary">rplY</name>
    <name evidence="5" type="synonym">ctc</name>
    <name evidence="9" type="ORF">FAK_34900</name>
</gene>
<evidence type="ECO:0000259" key="8">
    <source>
        <dbReference type="Pfam" id="PF14693"/>
    </source>
</evidence>